<evidence type="ECO:0000256" key="1">
    <source>
        <dbReference type="ARBA" id="ARBA00004374"/>
    </source>
</evidence>
<protein>
    <submittedName>
        <fullName evidence="7">Uncharacterized protein</fullName>
    </submittedName>
</protein>
<evidence type="ECO:0000256" key="5">
    <source>
        <dbReference type="ARBA" id="ARBA00023136"/>
    </source>
</evidence>
<name>A0ABD2PDW6_9CUCU</name>
<reference evidence="7 8" key="1">
    <citation type="journal article" date="2021" name="BMC Biol.">
        <title>Horizontally acquired antibacterial genes associated with adaptive radiation of ladybird beetles.</title>
        <authorList>
            <person name="Li H.S."/>
            <person name="Tang X.F."/>
            <person name="Huang Y.H."/>
            <person name="Xu Z.Y."/>
            <person name="Chen M.L."/>
            <person name="Du X.Y."/>
            <person name="Qiu B.Y."/>
            <person name="Chen P.T."/>
            <person name="Zhang W."/>
            <person name="Slipinski A."/>
            <person name="Escalona H.E."/>
            <person name="Waterhouse R.M."/>
            <person name="Zwick A."/>
            <person name="Pang H."/>
        </authorList>
    </citation>
    <scope>NUCLEOTIDE SEQUENCE [LARGE SCALE GENOMIC DNA]</scope>
    <source>
        <strain evidence="7">SYSU2018</strain>
    </source>
</reference>
<evidence type="ECO:0000313" key="8">
    <source>
        <dbReference type="Proteomes" id="UP001516400"/>
    </source>
</evidence>
<evidence type="ECO:0000313" key="7">
    <source>
        <dbReference type="EMBL" id="KAL3289189.1"/>
    </source>
</evidence>
<comment type="subcellular location">
    <subcellularLocation>
        <location evidence="1">Mitochondrion outer membrane</location>
        <topology evidence="1">Multi-pass membrane protein</topology>
    </subcellularLocation>
</comment>
<evidence type="ECO:0000256" key="3">
    <source>
        <dbReference type="ARBA" id="ARBA00022692"/>
    </source>
</evidence>
<keyword evidence="4 6" id="KW-1133">Transmembrane helix</keyword>
<comment type="similarity">
    <text evidence="2">Belongs to the FUN14 family.</text>
</comment>
<dbReference type="InterPro" id="IPR007014">
    <property type="entry name" value="FUN14"/>
</dbReference>
<dbReference type="AlphaFoldDB" id="A0ABD2PDW6"/>
<evidence type="ECO:0000256" key="2">
    <source>
        <dbReference type="ARBA" id="ARBA00009160"/>
    </source>
</evidence>
<evidence type="ECO:0000256" key="6">
    <source>
        <dbReference type="SAM" id="Phobius"/>
    </source>
</evidence>
<proteinExistence type="inferred from homology"/>
<dbReference type="EMBL" id="JABFTP020000185">
    <property type="protein sequence ID" value="KAL3289189.1"/>
    <property type="molecule type" value="Genomic_DNA"/>
</dbReference>
<feature type="transmembrane region" description="Helical" evidence="6">
    <location>
        <begin position="6"/>
        <end position="24"/>
    </location>
</feature>
<sequence>MVAQLLQGYALNLVAGMIGGIFVGHMAMKVTRKAGVAAGVGIIGYEVAHHNGLIKTSLDTVVGKSKAGVNSFCSKYCTKTTGQMKSIVGKNKALAVGFVGGSLLGIACS</sequence>
<evidence type="ECO:0000256" key="4">
    <source>
        <dbReference type="ARBA" id="ARBA00022989"/>
    </source>
</evidence>
<comment type="caution">
    <text evidence="7">The sequence shown here is derived from an EMBL/GenBank/DDBJ whole genome shotgun (WGS) entry which is preliminary data.</text>
</comment>
<dbReference type="GO" id="GO:0005741">
    <property type="term" value="C:mitochondrial outer membrane"/>
    <property type="evidence" value="ECO:0007669"/>
    <property type="project" value="UniProtKB-SubCell"/>
</dbReference>
<organism evidence="7 8">
    <name type="scientific">Cryptolaemus montrouzieri</name>
    <dbReference type="NCBI Taxonomy" id="559131"/>
    <lineage>
        <taxon>Eukaryota</taxon>
        <taxon>Metazoa</taxon>
        <taxon>Ecdysozoa</taxon>
        <taxon>Arthropoda</taxon>
        <taxon>Hexapoda</taxon>
        <taxon>Insecta</taxon>
        <taxon>Pterygota</taxon>
        <taxon>Neoptera</taxon>
        <taxon>Endopterygota</taxon>
        <taxon>Coleoptera</taxon>
        <taxon>Polyphaga</taxon>
        <taxon>Cucujiformia</taxon>
        <taxon>Coccinelloidea</taxon>
        <taxon>Coccinellidae</taxon>
        <taxon>Scymninae</taxon>
        <taxon>Scymnini</taxon>
        <taxon>Cryptolaemus</taxon>
    </lineage>
</organism>
<dbReference type="Proteomes" id="UP001516400">
    <property type="component" value="Unassembled WGS sequence"/>
</dbReference>
<keyword evidence="3 6" id="KW-0812">Transmembrane</keyword>
<keyword evidence="8" id="KW-1185">Reference proteome</keyword>
<dbReference type="Pfam" id="PF04930">
    <property type="entry name" value="FUN14"/>
    <property type="match status" value="1"/>
</dbReference>
<gene>
    <name evidence="7" type="ORF">HHI36_003625</name>
</gene>
<accession>A0ABD2PDW6</accession>
<keyword evidence="5 6" id="KW-0472">Membrane</keyword>